<evidence type="ECO:0000256" key="6">
    <source>
        <dbReference type="ARBA" id="ARBA00022723"/>
    </source>
</evidence>
<dbReference type="InterPro" id="IPR019808">
    <property type="entry name" value="Histidine_triad_CS"/>
</dbReference>
<reference evidence="21" key="1">
    <citation type="journal article" date="2020" name="Stud. Mycol.">
        <title>101 Dothideomycetes genomes: a test case for predicting lifestyles and emergence of pathogens.</title>
        <authorList>
            <person name="Haridas S."/>
            <person name="Albert R."/>
            <person name="Binder M."/>
            <person name="Bloem J."/>
            <person name="Labutti K."/>
            <person name="Salamov A."/>
            <person name="Andreopoulos B."/>
            <person name="Baker S."/>
            <person name="Barry K."/>
            <person name="Bills G."/>
            <person name="Bluhm B."/>
            <person name="Cannon C."/>
            <person name="Castanera R."/>
            <person name="Culley D."/>
            <person name="Daum C."/>
            <person name="Ezra D."/>
            <person name="Gonzalez J."/>
            <person name="Henrissat B."/>
            <person name="Kuo A."/>
            <person name="Liang C."/>
            <person name="Lipzen A."/>
            <person name="Lutzoni F."/>
            <person name="Magnuson J."/>
            <person name="Mondo S."/>
            <person name="Nolan M."/>
            <person name="Ohm R."/>
            <person name="Pangilinan J."/>
            <person name="Park H.-J."/>
            <person name="Ramirez L."/>
            <person name="Alfaro M."/>
            <person name="Sun H."/>
            <person name="Tritt A."/>
            <person name="Yoshinaga Y."/>
            <person name="Zwiers L.-H."/>
            <person name="Turgeon B."/>
            <person name="Goodwin S."/>
            <person name="Spatafora J."/>
            <person name="Crous P."/>
            <person name="Grigoriev I."/>
        </authorList>
    </citation>
    <scope>NUCLEOTIDE SEQUENCE</scope>
    <source>
        <strain evidence="21">Tuck. ex Michener</strain>
    </source>
</reference>
<dbReference type="EC" id="3.6.1.71" evidence="4"/>
<dbReference type="PANTHER" id="PTHR12486">
    <property type="entry name" value="APRATAXIN-RELATED"/>
    <property type="match status" value="1"/>
</dbReference>
<feature type="compositionally biased region" description="Polar residues" evidence="19">
    <location>
        <begin position="53"/>
        <end position="63"/>
    </location>
</feature>
<dbReference type="GO" id="GO:0030983">
    <property type="term" value="F:mismatched DNA binding"/>
    <property type="evidence" value="ECO:0007669"/>
    <property type="project" value="TreeGrafter"/>
</dbReference>
<keyword evidence="12" id="KW-0539">Nucleus</keyword>
<name>A0A6A6HLL9_VIRVR</name>
<sequence length="291" mass="32730">MAVSPKESAEDGITEEEMAATSTSLSRPEQSSSNLGKPNAFAELMSRKPKPVTDTSNKPQKSASRFIAGRDRDGLAAYTKDPAAFPPTVVLHADDNWVVIHDMFPKAIVHLLLLPRNPAINSQHPFDALFDPDFLASAKAEASKWRNFAASELRHLFGSESAMESTRRAALEAEELPSDGASLPPGRDWAQEVRVGIHAHPSMNHLHIHVISQDMYSEKMKHRKHYNSFKTPFFVDIDEFPLADDDKRRHPGREGYLQSDLKCWRCGKNFGNAFARLKDHIAEEFVEWKKE</sequence>
<dbReference type="Pfam" id="PF16278">
    <property type="entry name" value="zf-C2HE"/>
    <property type="match status" value="1"/>
</dbReference>
<evidence type="ECO:0000256" key="12">
    <source>
        <dbReference type="ARBA" id="ARBA00023242"/>
    </source>
</evidence>
<feature type="region of interest" description="Disordered" evidence="19">
    <location>
        <begin position="1"/>
        <end position="66"/>
    </location>
</feature>
<dbReference type="GO" id="GO:0005634">
    <property type="term" value="C:nucleus"/>
    <property type="evidence" value="ECO:0007669"/>
    <property type="project" value="UniProtKB-SubCell"/>
</dbReference>
<keyword evidence="5" id="KW-0963">Cytoplasm</keyword>
<dbReference type="InterPro" id="IPR032566">
    <property type="entry name" value="Znf-C2HE"/>
</dbReference>
<dbReference type="Pfam" id="PF11969">
    <property type="entry name" value="DcpS_C"/>
    <property type="match status" value="1"/>
</dbReference>
<evidence type="ECO:0000256" key="16">
    <source>
        <dbReference type="ARBA" id="ARBA00059438"/>
    </source>
</evidence>
<dbReference type="GO" id="GO:0005737">
    <property type="term" value="C:cytoplasm"/>
    <property type="evidence" value="ECO:0007669"/>
    <property type="project" value="UniProtKB-SubCell"/>
</dbReference>
<evidence type="ECO:0000256" key="3">
    <source>
        <dbReference type="ARBA" id="ARBA00012495"/>
    </source>
</evidence>
<evidence type="ECO:0000313" key="21">
    <source>
        <dbReference type="EMBL" id="KAF2239044.1"/>
    </source>
</evidence>
<keyword evidence="10" id="KW-0238">DNA-binding</keyword>
<dbReference type="GO" id="GO:0046872">
    <property type="term" value="F:metal ion binding"/>
    <property type="evidence" value="ECO:0007669"/>
    <property type="project" value="UniProtKB-KW"/>
</dbReference>
<keyword evidence="22" id="KW-1185">Reference proteome</keyword>
<dbReference type="SUPFAM" id="SSF54197">
    <property type="entry name" value="HIT-like"/>
    <property type="match status" value="1"/>
</dbReference>
<dbReference type="FunFam" id="3.30.428.10:FF:000017">
    <property type="entry name" value="Aprataxin-like protein"/>
    <property type="match status" value="1"/>
</dbReference>
<proteinExistence type="predicted"/>
<dbReference type="GO" id="GO:0003697">
    <property type="term" value="F:single-stranded DNA binding"/>
    <property type="evidence" value="ECO:0007669"/>
    <property type="project" value="TreeGrafter"/>
</dbReference>
<evidence type="ECO:0000256" key="18">
    <source>
        <dbReference type="ARBA" id="ARBA00076243"/>
    </source>
</evidence>
<comment type="catalytic activity">
    <reaction evidence="14">
        <text>a 5'-end adenosine-5'-diphospho-5'-2'-deoxyribonucleoside-DNA + H2O = a 5'-end 5'-phospho-2'-deoxyribonucleoside-DNA + AMP + 2 H(+)</text>
        <dbReference type="Rhea" id="RHEA:52128"/>
        <dbReference type="Rhea" id="RHEA-COMP:13180"/>
        <dbReference type="Rhea" id="RHEA-COMP:13181"/>
        <dbReference type="ChEBI" id="CHEBI:15377"/>
        <dbReference type="ChEBI" id="CHEBI:15378"/>
        <dbReference type="ChEBI" id="CHEBI:136412"/>
        <dbReference type="ChEBI" id="CHEBI:136413"/>
        <dbReference type="ChEBI" id="CHEBI:456215"/>
        <dbReference type="EC" id="3.6.1.71"/>
    </reaction>
</comment>
<evidence type="ECO:0000256" key="7">
    <source>
        <dbReference type="ARBA" id="ARBA00022763"/>
    </source>
</evidence>
<keyword evidence="6" id="KW-0479">Metal-binding</keyword>
<evidence type="ECO:0000256" key="2">
    <source>
        <dbReference type="ARBA" id="ARBA00004496"/>
    </source>
</evidence>
<dbReference type="Gene3D" id="3.30.428.10">
    <property type="entry name" value="HIT-like"/>
    <property type="match status" value="1"/>
</dbReference>
<evidence type="ECO:0000256" key="14">
    <source>
        <dbReference type="ARBA" id="ARBA00044639"/>
    </source>
</evidence>
<dbReference type="GO" id="GO:0000012">
    <property type="term" value="P:single strand break repair"/>
    <property type="evidence" value="ECO:0007669"/>
    <property type="project" value="TreeGrafter"/>
</dbReference>
<evidence type="ECO:0000259" key="20">
    <source>
        <dbReference type="Pfam" id="PF16278"/>
    </source>
</evidence>
<keyword evidence="9" id="KW-0862">Zinc</keyword>
<dbReference type="PROSITE" id="PS00892">
    <property type="entry name" value="HIT_1"/>
    <property type="match status" value="1"/>
</dbReference>
<dbReference type="EC" id="3.6.1.72" evidence="3"/>
<dbReference type="PANTHER" id="PTHR12486:SF4">
    <property type="entry name" value="APRATAXIN"/>
    <property type="match status" value="1"/>
</dbReference>
<evidence type="ECO:0000256" key="13">
    <source>
        <dbReference type="ARBA" id="ARBA00024601"/>
    </source>
</evidence>
<accession>A0A6A6HLL9</accession>
<dbReference type="Proteomes" id="UP000800092">
    <property type="component" value="Unassembled WGS sequence"/>
</dbReference>
<evidence type="ECO:0000256" key="11">
    <source>
        <dbReference type="ARBA" id="ARBA00023204"/>
    </source>
</evidence>
<evidence type="ECO:0000256" key="4">
    <source>
        <dbReference type="ARBA" id="ARBA00012496"/>
    </source>
</evidence>
<evidence type="ECO:0000256" key="17">
    <source>
        <dbReference type="ARBA" id="ARBA00068941"/>
    </source>
</evidence>
<dbReference type="AlphaFoldDB" id="A0A6A6HLL9"/>
<evidence type="ECO:0000256" key="10">
    <source>
        <dbReference type="ARBA" id="ARBA00023125"/>
    </source>
</evidence>
<gene>
    <name evidence="21" type="ORF">EV356DRAFT_516904</name>
</gene>
<evidence type="ECO:0000256" key="1">
    <source>
        <dbReference type="ARBA" id="ARBA00004123"/>
    </source>
</evidence>
<dbReference type="GO" id="GO:0003725">
    <property type="term" value="F:double-stranded RNA binding"/>
    <property type="evidence" value="ECO:0007669"/>
    <property type="project" value="TreeGrafter"/>
</dbReference>
<keyword evidence="11" id="KW-0234">DNA repair</keyword>
<evidence type="ECO:0000256" key="8">
    <source>
        <dbReference type="ARBA" id="ARBA00022801"/>
    </source>
</evidence>
<evidence type="ECO:0000256" key="9">
    <source>
        <dbReference type="ARBA" id="ARBA00022833"/>
    </source>
</evidence>
<dbReference type="GO" id="GO:0033699">
    <property type="term" value="F:DNA 5'-adenosine monophosphate hydrolase activity"/>
    <property type="evidence" value="ECO:0007669"/>
    <property type="project" value="UniProtKB-EC"/>
</dbReference>
<organism evidence="21 22">
    <name type="scientific">Viridothelium virens</name>
    <name type="common">Speckled blister lichen</name>
    <name type="synonym">Trypethelium virens</name>
    <dbReference type="NCBI Taxonomy" id="1048519"/>
    <lineage>
        <taxon>Eukaryota</taxon>
        <taxon>Fungi</taxon>
        <taxon>Dikarya</taxon>
        <taxon>Ascomycota</taxon>
        <taxon>Pezizomycotina</taxon>
        <taxon>Dothideomycetes</taxon>
        <taxon>Dothideomycetes incertae sedis</taxon>
        <taxon>Trypetheliales</taxon>
        <taxon>Trypetheliaceae</taxon>
        <taxon>Viridothelium</taxon>
    </lineage>
</organism>
<feature type="compositionally biased region" description="Polar residues" evidence="19">
    <location>
        <begin position="20"/>
        <end position="36"/>
    </location>
</feature>
<dbReference type="InterPro" id="IPR036265">
    <property type="entry name" value="HIT-like_sf"/>
</dbReference>
<evidence type="ECO:0000256" key="19">
    <source>
        <dbReference type="SAM" id="MobiDB-lite"/>
    </source>
</evidence>
<dbReference type="GO" id="GO:1990165">
    <property type="term" value="F:single-strand break-containing DNA binding"/>
    <property type="evidence" value="ECO:0007669"/>
    <property type="project" value="TreeGrafter"/>
</dbReference>
<keyword evidence="7" id="KW-0227">DNA damage</keyword>
<keyword evidence="8" id="KW-0378">Hydrolase</keyword>
<comment type="catalytic activity">
    <reaction evidence="13">
        <text>a 3'-end 2'-deoxyribonucleotide-3'-diphospho-5'-guanosine-DNA + H2O = a 3'-end 2'-deoxyribonucleotide 3'-phosphate-DNA + GMP + 2 H(+)</text>
        <dbReference type="Rhea" id="RHEA:52140"/>
        <dbReference type="Rhea" id="RHEA-COMP:13186"/>
        <dbReference type="Rhea" id="RHEA-COMP:13187"/>
        <dbReference type="ChEBI" id="CHEBI:15377"/>
        <dbReference type="ChEBI" id="CHEBI:15378"/>
        <dbReference type="ChEBI" id="CHEBI:58115"/>
        <dbReference type="ChEBI" id="CHEBI:136419"/>
        <dbReference type="ChEBI" id="CHEBI:136420"/>
        <dbReference type="EC" id="3.6.1.72"/>
    </reaction>
</comment>
<evidence type="ECO:0000256" key="5">
    <source>
        <dbReference type="ARBA" id="ARBA00022490"/>
    </source>
</evidence>
<protein>
    <recommendedName>
        <fullName evidence="17">Aprataxin-like protein</fullName>
        <ecNumber evidence="4">3.6.1.71</ecNumber>
        <ecNumber evidence="3">3.6.1.72</ecNumber>
    </recommendedName>
    <alternativeName>
        <fullName evidence="18">Hit family protein 3</fullName>
    </alternativeName>
</protein>
<comment type="catalytic activity">
    <reaction evidence="15">
        <text>a 5'-end adenosine-5'-diphospho-5'-ribonucleoside-2'-deoxyribonucleotide-DNA + H2O = a 5'-end 5'-phospho-ribonucleoside-2'-deoxyribonucleotide-DNA + AMP + 2 H(+)</text>
        <dbReference type="Rhea" id="RHEA:52132"/>
        <dbReference type="Rhea" id="RHEA-COMP:13182"/>
        <dbReference type="Rhea" id="RHEA-COMP:13183"/>
        <dbReference type="ChEBI" id="CHEBI:15377"/>
        <dbReference type="ChEBI" id="CHEBI:15378"/>
        <dbReference type="ChEBI" id="CHEBI:136414"/>
        <dbReference type="ChEBI" id="CHEBI:136415"/>
        <dbReference type="ChEBI" id="CHEBI:456215"/>
        <dbReference type="EC" id="3.6.1.71"/>
    </reaction>
</comment>
<evidence type="ECO:0000256" key="15">
    <source>
        <dbReference type="ARBA" id="ARBA00044713"/>
    </source>
</evidence>
<dbReference type="EMBL" id="ML991774">
    <property type="protein sequence ID" value="KAF2239044.1"/>
    <property type="molecule type" value="Genomic_DNA"/>
</dbReference>
<comment type="function">
    <text evidence="16">DNA-binding protein involved in single-strand DNA break repair, double-strand DNA break repair and base excision repair. Resolves abortive DNA ligation intermediates formed either at base excision sites, or when DNA ligases attempt to repair non-ligatable breaks induced by reactive oxygen species. Catalyzes the release of adenylate groups covalently linked to 5'-phosphate termini, resulting in the production of 5'-phosphate termini that can be efficiently rejoined. Likewise, catalyzes the release of 3'-linked guanosine (DNAppG) and inosine (DNAppI) from DNA, but has higher specific activity with 5'-linked adenosine (AppDNA).</text>
</comment>
<comment type="subcellular location">
    <subcellularLocation>
        <location evidence="2">Cytoplasm</location>
    </subcellularLocation>
    <subcellularLocation>
        <location evidence="1">Nucleus</location>
    </subcellularLocation>
</comment>
<feature type="domain" description="Aprataxin C2HE/C2H2/C2HC zinc finger" evidence="20">
    <location>
        <begin position="230"/>
        <end position="285"/>
    </location>
</feature>
<evidence type="ECO:0000313" key="22">
    <source>
        <dbReference type="Proteomes" id="UP000800092"/>
    </source>
</evidence>
<dbReference type="GO" id="GO:0120108">
    <property type="term" value="F:DNA-3'-diphospho-5'-guanosine diphosphatase activity"/>
    <property type="evidence" value="ECO:0007669"/>
    <property type="project" value="UniProtKB-EC"/>
</dbReference>
<dbReference type="OrthoDB" id="3512845at2759"/>